<sequence length="145" mass="15651">MKTKIIKATLAIVCVVAMGAVSWKAYSTHNNGINDAKSLLLGDVEALSDIDISGWLSHITNPIKYYNQNTWIKEDLDCEITETENSGGVSGELTIGVKGIADVTIGAQSGSTTKTTTYPGHYISCTYDEEDGTEPHCDSTDCERK</sequence>
<organism evidence="2 3">
    <name type="scientific">Xylanibacter rodentium</name>
    <dbReference type="NCBI Taxonomy" id="2736289"/>
    <lineage>
        <taxon>Bacteria</taxon>
        <taxon>Pseudomonadati</taxon>
        <taxon>Bacteroidota</taxon>
        <taxon>Bacteroidia</taxon>
        <taxon>Bacteroidales</taxon>
        <taxon>Prevotellaceae</taxon>
        <taxon>Xylanibacter</taxon>
    </lineage>
</organism>
<proteinExistence type="predicted"/>
<dbReference type="RefSeq" id="WP_172174266.1">
    <property type="nucleotide sequence ID" value="NZ_CASGKU010000026.1"/>
</dbReference>
<feature type="signal peptide" evidence="1">
    <location>
        <begin position="1"/>
        <end position="25"/>
    </location>
</feature>
<dbReference type="EMBL" id="JABKKE010000015">
    <property type="protein sequence ID" value="NPE14589.1"/>
    <property type="molecule type" value="Genomic_DNA"/>
</dbReference>
<reference evidence="2 3" key="1">
    <citation type="submission" date="2020-05" db="EMBL/GenBank/DDBJ databases">
        <title>Distinct polysaccharide utilization as determinants for interspecies competition between intestinal Prevotella spp.</title>
        <authorList>
            <person name="Galvez E.J.C."/>
            <person name="Iljazovic A."/>
            <person name="Strowig T."/>
        </authorList>
    </citation>
    <scope>NUCLEOTIDE SEQUENCE [LARGE SCALE GENOMIC DNA]</scope>
    <source>
        <strain evidence="2 3">PROD</strain>
    </source>
</reference>
<dbReference type="GeneID" id="82158037"/>
<dbReference type="Proteomes" id="UP001193734">
    <property type="component" value="Unassembled WGS sequence"/>
</dbReference>
<comment type="caution">
    <text evidence="2">The sequence shown here is derived from an EMBL/GenBank/DDBJ whole genome shotgun (WGS) entry which is preliminary data.</text>
</comment>
<protein>
    <submittedName>
        <fullName evidence="2">Uncharacterized protein</fullName>
    </submittedName>
</protein>
<gene>
    <name evidence="2" type="ORF">HPS55_09710</name>
</gene>
<feature type="chain" id="PRO_5046718322" evidence="1">
    <location>
        <begin position="26"/>
        <end position="145"/>
    </location>
</feature>
<name>A0ABX2AVA1_9BACT</name>
<evidence type="ECO:0000313" key="2">
    <source>
        <dbReference type="EMBL" id="NPE14589.1"/>
    </source>
</evidence>
<keyword evidence="1" id="KW-0732">Signal</keyword>
<keyword evidence="3" id="KW-1185">Reference proteome</keyword>
<accession>A0ABX2AVA1</accession>
<evidence type="ECO:0000313" key="3">
    <source>
        <dbReference type="Proteomes" id="UP001193734"/>
    </source>
</evidence>
<evidence type="ECO:0000256" key="1">
    <source>
        <dbReference type="SAM" id="SignalP"/>
    </source>
</evidence>